<reference evidence="3 4" key="1">
    <citation type="submission" date="2024-04" db="EMBL/GenBank/DDBJ databases">
        <authorList>
            <person name="Waldvogel A.-M."/>
            <person name="Schoenle A."/>
        </authorList>
    </citation>
    <scope>NUCLEOTIDE SEQUENCE [LARGE SCALE GENOMIC DNA]</scope>
</reference>
<gene>
    <name evidence="3" type="ORF">KC01_LOCUS35163</name>
</gene>
<dbReference type="AlphaFoldDB" id="A0AAV2M4E2"/>
<evidence type="ECO:0000256" key="2">
    <source>
        <dbReference type="SAM" id="Phobius"/>
    </source>
</evidence>
<sequence>MNNHISINHLPTSYNLIDFPPPTAALSTPTSNIGGSQRGQVGGWGGWAWWCWGLCAGGGWGMGYLSKLRVRVCNWGLGALMGCAGGGGGTGVGGGGEVVTPPLHQTMSTHHPNGNNHAGPRRGGGWSPQWGRAGADCAVGW</sequence>
<evidence type="ECO:0000313" key="3">
    <source>
        <dbReference type="EMBL" id="CAL1608189.1"/>
    </source>
</evidence>
<feature type="region of interest" description="Disordered" evidence="1">
    <location>
        <begin position="109"/>
        <end position="131"/>
    </location>
</feature>
<evidence type="ECO:0000256" key="1">
    <source>
        <dbReference type="SAM" id="MobiDB-lite"/>
    </source>
</evidence>
<protein>
    <submittedName>
        <fullName evidence="3">Uncharacterized protein</fullName>
    </submittedName>
</protein>
<proteinExistence type="predicted"/>
<name>A0AAV2M4E2_KNICA</name>
<evidence type="ECO:0000313" key="4">
    <source>
        <dbReference type="Proteomes" id="UP001497482"/>
    </source>
</evidence>
<keyword evidence="2" id="KW-0472">Membrane</keyword>
<feature type="transmembrane region" description="Helical" evidence="2">
    <location>
        <begin position="47"/>
        <end position="65"/>
    </location>
</feature>
<keyword evidence="2" id="KW-0812">Transmembrane</keyword>
<organism evidence="3 4">
    <name type="scientific">Knipowitschia caucasica</name>
    <name type="common">Caucasian dwarf goby</name>
    <name type="synonym">Pomatoschistus caucasicus</name>
    <dbReference type="NCBI Taxonomy" id="637954"/>
    <lineage>
        <taxon>Eukaryota</taxon>
        <taxon>Metazoa</taxon>
        <taxon>Chordata</taxon>
        <taxon>Craniata</taxon>
        <taxon>Vertebrata</taxon>
        <taxon>Euteleostomi</taxon>
        <taxon>Actinopterygii</taxon>
        <taxon>Neopterygii</taxon>
        <taxon>Teleostei</taxon>
        <taxon>Neoteleostei</taxon>
        <taxon>Acanthomorphata</taxon>
        <taxon>Gobiaria</taxon>
        <taxon>Gobiiformes</taxon>
        <taxon>Gobioidei</taxon>
        <taxon>Gobiidae</taxon>
        <taxon>Gobiinae</taxon>
        <taxon>Knipowitschia</taxon>
    </lineage>
</organism>
<dbReference type="EMBL" id="OZ035828">
    <property type="protein sequence ID" value="CAL1608189.1"/>
    <property type="molecule type" value="Genomic_DNA"/>
</dbReference>
<accession>A0AAV2M4E2</accession>
<keyword evidence="4" id="KW-1185">Reference proteome</keyword>
<dbReference type="Proteomes" id="UP001497482">
    <property type="component" value="Chromosome 6"/>
</dbReference>
<keyword evidence="2" id="KW-1133">Transmembrane helix</keyword>